<name>A0A0F9KF79_9ZZZZ</name>
<dbReference type="AlphaFoldDB" id="A0A0F9KF79"/>
<proteinExistence type="predicted"/>
<reference evidence="2" key="1">
    <citation type="journal article" date="2015" name="Nature">
        <title>Complex archaea that bridge the gap between prokaryotes and eukaryotes.</title>
        <authorList>
            <person name="Spang A."/>
            <person name="Saw J.H."/>
            <person name="Jorgensen S.L."/>
            <person name="Zaremba-Niedzwiedzka K."/>
            <person name="Martijn J."/>
            <person name="Lind A.E."/>
            <person name="van Eijk R."/>
            <person name="Schleper C."/>
            <person name="Guy L."/>
            <person name="Ettema T.J."/>
        </authorList>
    </citation>
    <scope>NUCLEOTIDE SEQUENCE</scope>
</reference>
<evidence type="ECO:0000313" key="2">
    <source>
        <dbReference type="EMBL" id="KKM80864.1"/>
    </source>
</evidence>
<feature type="transmembrane region" description="Helical" evidence="1">
    <location>
        <begin position="43"/>
        <end position="62"/>
    </location>
</feature>
<dbReference type="EMBL" id="LAZR01008116">
    <property type="protein sequence ID" value="KKM80864.1"/>
    <property type="molecule type" value="Genomic_DNA"/>
</dbReference>
<keyword evidence="1" id="KW-1133">Transmembrane helix</keyword>
<feature type="transmembrane region" description="Helical" evidence="1">
    <location>
        <begin position="74"/>
        <end position="93"/>
    </location>
</feature>
<feature type="transmembrane region" description="Helical" evidence="1">
    <location>
        <begin position="105"/>
        <end position="124"/>
    </location>
</feature>
<comment type="caution">
    <text evidence="2">The sequence shown here is derived from an EMBL/GenBank/DDBJ whole genome shotgun (WGS) entry which is preliminary data.</text>
</comment>
<organism evidence="2">
    <name type="scientific">marine sediment metagenome</name>
    <dbReference type="NCBI Taxonomy" id="412755"/>
    <lineage>
        <taxon>unclassified sequences</taxon>
        <taxon>metagenomes</taxon>
        <taxon>ecological metagenomes</taxon>
    </lineage>
</organism>
<feature type="transmembrane region" description="Helical" evidence="1">
    <location>
        <begin position="20"/>
        <end position="37"/>
    </location>
</feature>
<accession>A0A0F9KF79</accession>
<sequence length="141" mass="16325">MALFKEKNKMVRMAYTSKDLIQATIGAFMAILVFLAIRGDNPFFFNSTSGIVISIFVVWIYWKGFNIRDDLIHFVINLSVAFIISAIISYLFGLITYEQIFSREVFGSLVIVAWWIAIPLALVFDQYNFTNPLKRFYIRGK</sequence>
<keyword evidence="1" id="KW-0472">Membrane</keyword>
<protein>
    <submittedName>
        <fullName evidence="2">Uncharacterized protein</fullName>
    </submittedName>
</protein>
<keyword evidence="1" id="KW-0812">Transmembrane</keyword>
<gene>
    <name evidence="2" type="ORF">LCGC14_1335590</name>
</gene>
<evidence type="ECO:0000256" key="1">
    <source>
        <dbReference type="SAM" id="Phobius"/>
    </source>
</evidence>